<reference evidence="1 2" key="1">
    <citation type="submission" date="2024-06" db="EMBL/GenBank/DDBJ databases">
        <title>Sorghum-associated microbial communities from plants grown in Nebraska, USA.</title>
        <authorList>
            <person name="Schachtman D."/>
        </authorList>
    </citation>
    <scope>NUCLEOTIDE SEQUENCE [LARGE SCALE GENOMIC DNA]</scope>
    <source>
        <strain evidence="1 2">1757</strain>
    </source>
</reference>
<dbReference type="EMBL" id="JBEPSD010000001">
    <property type="protein sequence ID" value="MET4567811.1"/>
    <property type="molecule type" value="Genomic_DNA"/>
</dbReference>
<proteinExistence type="predicted"/>
<evidence type="ECO:0000313" key="2">
    <source>
        <dbReference type="Proteomes" id="UP001549251"/>
    </source>
</evidence>
<dbReference type="Proteomes" id="UP001549251">
    <property type="component" value="Unassembled WGS sequence"/>
</dbReference>
<accession>A0ABV2PS07</accession>
<comment type="caution">
    <text evidence="1">The sequence shown here is derived from an EMBL/GenBank/DDBJ whole genome shotgun (WGS) entry which is preliminary data.</text>
</comment>
<evidence type="ECO:0000313" key="1">
    <source>
        <dbReference type="EMBL" id="MET4567811.1"/>
    </source>
</evidence>
<evidence type="ECO:0008006" key="3">
    <source>
        <dbReference type="Google" id="ProtNLM"/>
    </source>
</evidence>
<organism evidence="1 2">
    <name type="scientific">Rhodanobacter soli</name>
    <dbReference type="NCBI Taxonomy" id="590609"/>
    <lineage>
        <taxon>Bacteria</taxon>
        <taxon>Pseudomonadati</taxon>
        <taxon>Pseudomonadota</taxon>
        <taxon>Gammaproteobacteria</taxon>
        <taxon>Lysobacterales</taxon>
        <taxon>Rhodanobacteraceae</taxon>
        <taxon>Rhodanobacter</taxon>
    </lineage>
</organism>
<keyword evidence="2" id="KW-1185">Reference proteome</keyword>
<dbReference type="RefSeq" id="WP_354546681.1">
    <property type="nucleotide sequence ID" value="NZ_JBEPSD010000001.1"/>
</dbReference>
<protein>
    <recommendedName>
        <fullName evidence="3">Integrase</fullName>
    </recommendedName>
</protein>
<sequence>MTARQSTTVEADAGMVYAEGMRNGIRTAISMICKAGGEVPLSLRRELTKWDAHSIHREWLAQQGRPVPFAQSEQSYSFIHLALQRVGLECPHVDG</sequence>
<gene>
    <name evidence="1" type="ORF">ABIE04_000138</name>
</gene>
<name>A0ABV2PS07_9GAMM</name>